<evidence type="ECO:0000256" key="6">
    <source>
        <dbReference type="SAM" id="MobiDB-lite"/>
    </source>
</evidence>
<dbReference type="PANTHER" id="PTHR15892:SF2">
    <property type="entry name" value="LARGE RIBOSOMAL SUBUNIT PROTEIN UL30M"/>
    <property type="match status" value="1"/>
</dbReference>
<dbReference type="EMBL" id="KT007003">
    <property type="protein sequence ID" value="AKQ02803.1"/>
    <property type="molecule type" value="Genomic_DNA"/>
</dbReference>
<evidence type="ECO:0000313" key="8">
    <source>
        <dbReference type="EMBL" id="AKQ02803.1"/>
    </source>
</evidence>
<dbReference type="HAMAP" id="MF_01371_B">
    <property type="entry name" value="Ribosomal_uL30_B"/>
    <property type="match status" value="1"/>
</dbReference>
<evidence type="ECO:0000256" key="4">
    <source>
        <dbReference type="ARBA" id="ARBA00023274"/>
    </source>
</evidence>
<dbReference type="AlphaFoldDB" id="A0A0H4T540"/>
<name>A0A0H4T540_9BACT</name>
<feature type="compositionally biased region" description="Basic residues" evidence="6">
    <location>
        <begin position="1"/>
        <end position="13"/>
    </location>
</feature>
<proteinExistence type="inferred from homology"/>
<dbReference type="GO" id="GO:0003735">
    <property type="term" value="F:structural constituent of ribosome"/>
    <property type="evidence" value="ECO:0007669"/>
    <property type="project" value="InterPro"/>
</dbReference>
<dbReference type="InterPro" id="IPR016082">
    <property type="entry name" value="Ribosomal_uL30_ferredoxin-like"/>
</dbReference>
<evidence type="ECO:0000259" key="7">
    <source>
        <dbReference type="Pfam" id="PF00327"/>
    </source>
</evidence>
<feature type="domain" description="Large ribosomal subunit protein uL30-like ferredoxin-like fold" evidence="7">
    <location>
        <begin position="26"/>
        <end position="76"/>
    </location>
</feature>
<evidence type="ECO:0000256" key="5">
    <source>
        <dbReference type="ARBA" id="ARBA00035492"/>
    </source>
</evidence>
<sequence>MPRTFVWHRTRGPKRTEPNTLTKGHVRITQVRSGIGHPARLRATLVALGLRHHQDAVVRPDSPALRGQLLRVRHLVKVTPVEAKPETKEK</sequence>
<protein>
    <recommendedName>
        <fullName evidence="5">50S ribosomal protein L30</fullName>
    </recommendedName>
</protein>
<accession>A0A0H4T540</accession>
<keyword evidence="4" id="KW-0687">Ribonucleoprotein</keyword>
<dbReference type="PANTHER" id="PTHR15892">
    <property type="entry name" value="MITOCHONDRIAL RIBOSOMAL PROTEIN L30"/>
    <property type="match status" value="1"/>
</dbReference>
<keyword evidence="3 8" id="KW-0689">Ribosomal protein</keyword>
<dbReference type="CDD" id="cd01658">
    <property type="entry name" value="Ribosomal_L30"/>
    <property type="match status" value="1"/>
</dbReference>
<evidence type="ECO:0000256" key="2">
    <source>
        <dbReference type="ARBA" id="ARBA00011838"/>
    </source>
</evidence>
<organism evidence="8">
    <name type="scientific">uncultured Gemmatimonadetes bacterium Rifle_16ft_4_minimus_37772</name>
    <dbReference type="NCBI Taxonomy" id="1665097"/>
    <lineage>
        <taxon>Bacteria</taxon>
        <taxon>Pseudomonadati</taxon>
        <taxon>Gemmatimonadota</taxon>
        <taxon>environmental samples</taxon>
    </lineage>
</organism>
<reference evidence="8" key="1">
    <citation type="journal article" date="2015" name="ISME J.">
        <title>Aquifer environment selects for microbial species cohorts in sediment and groundwater.</title>
        <authorList>
            <person name="Hug L.A."/>
            <person name="Thomas B.C."/>
            <person name="Brown C.T."/>
            <person name="Frischkorn K.R."/>
            <person name="Williams K.H."/>
            <person name="Tringe S.G."/>
            <person name="Banfield J.F."/>
        </authorList>
    </citation>
    <scope>NUCLEOTIDE SEQUENCE</scope>
</reference>
<dbReference type="InterPro" id="IPR005996">
    <property type="entry name" value="Ribosomal_uL30_bac-type"/>
</dbReference>
<dbReference type="InterPro" id="IPR036919">
    <property type="entry name" value="Ribo_uL30_ferredoxin-like_sf"/>
</dbReference>
<gene>
    <name evidence="8" type="primary">rpmD</name>
</gene>
<dbReference type="Pfam" id="PF00327">
    <property type="entry name" value="Ribosomal_L30"/>
    <property type="match status" value="1"/>
</dbReference>
<comment type="similarity">
    <text evidence="1">Belongs to the universal ribosomal protein uL30 family.</text>
</comment>
<dbReference type="GO" id="GO:0015934">
    <property type="term" value="C:large ribosomal subunit"/>
    <property type="evidence" value="ECO:0007669"/>
    <property type="project" value="InterPro"/>
</dbReference>
<evidence type="ECO:0000256" key="1">
    <source>
        <dbReference type="ARBA" id="ARBA00007594"/>
    </source>
</evidence>
<evidence type="ECO:0000256" key="3">
    <source>
        <dbReference type="ARBA" id="ARBA00022980"/>
    </source>
</evidence>
<dbReference type="Gene3D" id="3.30.1390.20">
    <property type="entry name" value="Ribosomal protein L30, ferredoxin-like fold domain"/>
    <property type="match status" value="1"/>
</dbReference>
<comment type="subunit">
    <text evidence="2">Part of the 50S ribosomal subunit.</text>
</comment>
<dbReference type="SUPFAM" id="SSF55129">
    <property type="entry name" value="Ribosomal protein L30p/L7e"/>
    <property type="match status" value="1"/>
</dbReference>
<dbReference type="NCBIfam" id="TIGR01308">
    <property type="entry name" value="rpmD_bact"/>
    <property type="match status" value="1"/>
</dbReference>
<feature type="region of interest" description="Disordered" evidence="6">
    <location>
        <begin position="1"/>
        <end position="20"/>
    </location>
</feature>
<dbReference type="GO" id="GO:0006412">
    <property type="term" value="P:translation"/>
    <property type="evidence" value="ECO:0007669"/>
    <property type="project" value="InterPro"/>
</dbReference>